<feature type="compositionally biased region" description="Low complexity" evidence="1">
    <location>
        <begin position="215"/>
        <end position="224"/>
    </location>
</feature>
<gene>
    <name evidence="2" type="ORF">EFE23_15865</name>
</gene>
<dbReference type="EMBL" id="RJLN01000041">
    <property type="protein sequence ID" value="RNL98148.1"/>
    <property type="molecule type" value="Genomic_DNA"/>
</dbReference>
<dbReference type="Proteomes" id="UP000280698">
    <property type="component" value="Unassembled WGS sequence"/>
</dbReference>
<evidence type="ECO:0000256" key="1">
    <source>
        <dbReference type="SAM" id="MobiDB-lite"/>
    </source>
</evidence>
<accession>A0ABX9WFB1</accession>
<comment type="caution">
    <text evidence="2">The sequence shown here is derived from an EMBL/GenBank/DDBJ whole genome shotgun (WGS) entry which is preliminary data.</text>
</comment>
<reference evidence="2 3" key="1">
    <citation type="submission" date="2018-11" db="EMBL/GenBank/DDBJ databases">
        <title>Micromonospora sp. PPF5-17, a new actinomycetes isolated from a hot spring soil.</title>
        <authorList>
            <person name="Thawai C."/>
        </authorList>
    </citation>
    <scope>NUCLEOTIDE SEQUENCE [LARGE SCALE GENOMIC DNA]</scope>
    <source>
        <strain evidence="2 3">PPF5-17</strain>
    </source>
</reference>
<proteinExistence type="predicted"/>
<evidence type="ECO:0000313" key="2">
    <source>
        <dbReference type="EMBL" id="RNL98148.1"/>
    </source>
</evidence>
<protein>
    <recommendedName>
        <fullName evidence="4">DNRLRE domain-containing protein</fullName>
    </recommendedName>
</protein>
<organism evidence="2 3">
    <name type="scientific">Micromonospora solifontis</name>
    <dbReference type="NCBI Taxonomy" id="2487138"/>
    <lineage>
        <taxon>Bacteria</taxon>
        <taxon>Bacillati</taxon>
        <taxon>Actinomycetota</taxon>
        <taxon>Actinomycetes</taxon>
        <taxon>Micromonosporales</taxon>
        <taxon>Micromonosporaceae</taxon>
        <taxon>Micromonospora</taxon>
    </lineage>
</organism>
<feature type="region of interest" description="Disordered" evidence="1">
    <location>
        <begin position="205"/>
        <end position="236"/>
    </location>
</feature>
<keyword evidence="3" id="KW-1185">Reference proteome</keyword>
<name>A0ABX9WFB1_9ACTN</name>
<evidence type="ECO:0000313" key="3">
    <source>
        <dbReference type="Proteomes" id="UP000280698"/>
    </source>
</evidence>
<evidence type="ECO:0008006" key="4">
    <source>
        <dbReference type="Google" id="ProtNLM"/>
    </source>
</evidence>
<sequence length="433" mass="45024">MVEDVQAARQFAAECGKSVEVLSERSETTQVFVDASGVGRLVSSVVPQRVHRPDGSWADVDTTLRRVRDGFAPVATTADLTFSGGGWGPLVTWREAGSTFELRWPGVLPAPRIAGDTAIYDGVLPGVNLHVIAGRDGFRHVLEVLTPEAAAGPAVRQVRYGLGGDMRVTRTADGGLDLAGAGGEPLLQASPAVMWDSSLSADAVQPAATGSGTESSVAASTADAGDGGDLVSTARGPGEVASSAAVGVAVSTGDLVLTPDTAMLSAPASVFPLFIDPAFSKQRSKWAYATSNGENNDTTYARVGLSPDSGARYRSYFSFDTSAMSGKTVLTAEVQMKLYHSWSCDPTWVHLYRTSSWSTASGGRMSWTAHPLGSAATWLDSWAGNANKTGGCGSTQPDASAVFEGSTLLNDVKAQVLSSSSYWVGLCACNPTD</sequence>